<accession>A0A6I4TYK7</accession>
<sequence>MTAPYVLGSAAESDLRDILRYTRDKWGVEKARHYASRIKAGIENAASGDGMIKDMSEFYPGLRMLRCQHHWIFCLPRQQAPALIVAILHERMDLMVQLVARMEK</sequence>
<name>A0A6I4TYK7_9SPHN</name>
<dbReference type="InterPro" id="IPR007712">
    <property type="entry name" value="RelE/ParE_toxin"/>
</dbReference>
<dbReference type="Gene3D" id="3.30.2310.20">
    <property type="entry name" value="RelE-like"/>
    <property type="match status" value="1"/>
</dbReference>
<dbReference type="Pfam" id="PF05016">
    <property type="entry name" value="ParE_toxin"/>
    <property type="match status" value="1"/>
</dbReference>
<comment type="caution">
    <text evidence="2">The sequence shown here is derived from an EMBL/GenBank/DDBJ whole genome shotgun (WGS) entry which is preliminary data.</text>
</comment>
<keyword evidence="3" id="KW-1185">Reference proteome</keyword>
<organism evidence="2 3">
    <name type="scientific">Croceibacterium xixiisoli</name>
    <dbReference type="NCBI Taxonomy" id="1476466"/>
    <lineage>
        <taxon>Bacteria</taxon>
        <taxon>Pseudomonadati</taxon>
        <taxon>Pseudomonadota</taxon>
        <taxon>Alphaproteobacteria</taxon>
        <taxon>Sphingomonadales</taxon>
        <taxon>Erythrobacteraceae</taxon>
        <taxon>Croceibacterium</taxon>
    </lineage>
</organism>
<evidence type="ECO:0000313" key="2">
    <source>
        <dbReference type="EMBL" id="MXP00371.1"/>
    </source>
</evidence>
<dbReference type="AlphaFoldDB" id="A0A6I4TYK7"/>
<keyword evidence="1" id="KW-1277">Toxin-antitoxin system</keyword>
<protein>
    <submittedName>
        <fullName evidence="2">Type II toxin-antitoxin system RelE/ParE family toxin</fullName>
    </submittedName>
</protein>
<reference evidence="2 3" key="1">
    <citation type="submission" date="2019-12" db="EMBL/GenBank/DDBJ databases">
        <title>Genomic-based taxomic classification of the family Erythrobacteraceae.</title>
        <authorList>
            <person name="Xu L."/>
        </authorList>
    </citation>
    <scope>NUCLEOTIDE SEQUENCE [LARGE SCALE GENOMIC DNA]</scope>
    <source>
        <strain evidence="2 3">S36</strain>
    </source>
</reference>
<evidence type="ECO:0000313" key="3">
    <source>
        <dbReference type="Proteomes" id="UP000469430"/>
    </source>
</evidence>
<dbReference type="InterPro" id="IPR035093">
    <property type="entry name" value="RelE/ParE_toxin_dom_sf"/>
</dbReference>
<evidence type="ECO:0000256" key="1">
    <source>
        <dbReference type="ARBA" id="ARBA00022649"/>
    </source>
</evidence>
<gene>
    <name evidence="2" type="ORF">GRI97_15375</name>
</gene>
<dbReference type="RefSeq" id="WP_161392079.1">
    <property type="nucleotide sequence ID" value="NZ_JBHSCP010000002.1"/>
</dbReference>
<proteinExistence type="predicted"/>
<dbReference type="EMBL" id="WTYJ01000003">
    <property type="protein sequence ID" value="MXP00371.1"/>
    <property type="molecule type" value="Genomic_DNA"/>
</dbReference>
<dbReference type="OrthoDB" id="7173315at2"/>
<dbReference type="Proteomes" id="UP000469430">
    <property type="component" value="Unassembled WGS sequence"/>
</dbReference>